<organism evidence="8 9">
    <name type="scientific">Stackebrandtia nassauensis (strain DSM 44728 / CIP 108903 / NRRL B-16338 / NBRC 102104 / LLR-40K-21)</name>
    <dbReference type="NCBI Taxonomy" id="446470"/>
    <lineage>
        <taxon>Bacteria</taxon>
        <taxon>Bacillati</taxon>
        <taxon>Actinomycetota</taxon>
        <taxon>Actinomycetes</taxon>
        <taxon>Glycomycetales</taxon>
        <taxon>Glycomycetaceae</taxon>
        <taxon>Stackebrandtia</taxon>
    </lineage>
</organism>
<dbReference type="PANTHER" id="PTHR43124">
    <property type="entry name" value="PURINE EFFLUX PUMP PBUE"/>
    <property type="match status" value="1"/>
</dbReference>
<evidence type="ECO:0000256" key="4">
    <source>
        <dbReference type="ARBA" id="ARBA00022989"/>
    </source>
</evidence>
<keyword evidence="9" id="KW-1185">Reference proteome</keyword>
<dbReference type="PROSITE" id="PS50850">
    <property type="entry name" value="MFS"/>
    <property type="match status" value="1"/>
</dbReference>
<feature type="transmembrane region" description="Helical" evidence="6">
    <location>
        <begin position="325"/>
        <end position="347"/>
    </location>
</feature>
<dbReference type="EMBL" id="CP001778">
    <property type="protein sequence ID" value="ADD41393.1"/>
    <property type="molecule type" value="Genomic_DNA"/>
</dbReference>
<dbReference type="KEGG" id="sna:Snas_1693"/>
<dbReference type="InterPro" id="IPR020846">
    <property type="entry name" value="MFS_dom"/>
</dbReference>
<feature type="transmembrane region" description="Helical" evidence="6">
    <location>
        <begin position="198"/>
        <end position="220"/>
    </location>
</feature>
<accession>D3PXD0</accession>
<feature type="transmembrane region" description="Helical" evidence="6">
    <location>
        <begin position="70"/>
        <end position="93"/>
    </location>
</feature>
<feature type="transmembrane region" description="Helical" evidence="6">
    <location>
        <begin position="128"/>
        <end position="151"/>
    </location>
</feature>
<feature type="transmembrane region" description="Helical" evidence="6">
    <location>
        <begin position="157"/>
        <end position="177"/>
    </location>
</feature>
<protein>
    <submittedName>
        <fullName evidence="8">Major facilitator superfamily MFS_1</fullName>
    </submittedName>
</protein>
<dbReference type="PANTHER" id="PTHR43124:SF10">
    <property type="entry name" value="PURINE EFFLUX PUMP PBUE"/>
    <property type="match status" value="1"/>
</dbReference>
<dbReference type="CDD" id="cd17324">
    <property type="entry name" value="MFS_NepI_like"/>
    <property type="match status" value="1"/>
</dbReference>
<dbReference type="Pfam" id="PF07690">
    <property type="entry name" value="MFS_1"/>
    <property type="match status" value="1"/>
</dbReference>
<evidence type="ECO:0000256" key="2">
    <source>
        <dbReference type="ARBA" id="ARBA00022475"/>
    </source>
</evidence>
<feature type="domain" description="Major facilitator superfamily (MFS) profile" evidence="7">
    <location>
        <begin position="4"/>
        <end position="378"/>
    </location>
</feature>
<dbReference type="GO" id="GO:0022857">
    <property type="term" value="F:transmembrane transporter activity"/>
    <property type="evidence" value="ECO:0007669"/>
    <property type="project" value="InterPro"/>
</dbReference>
<evidence type="ECO:0000256" key="3">
    <source>
        <dbReference type="ARBA" id="ARBA00022692"/>
    </source>
</evidence>
<dbReference type="SUPFAM" id="SSF103473">
    <property type="entry name" value="MFS general substrate transporter"/>
    <property type="match status" value="1"/>
</dbReference>
<comment type="subcellular location">
    <subcellularLocation>
        <location evidence="1">Cell membrane</location>
        <topology evidence="1">Multi-pass membrane protein</topology>
    </subcellularLocation>
</comment>
<dbReference type="GO" id="GO:0005886">
    <property type="term" value="C:plasma membrane"/>
    <property type="evidence" value="ECO:0007669"/>
    <property type="project" value="UniProtKB-SubCell"/>
</dbReference>
<proteinExistence type="predicted"/>
<evidence type="ECO:0000313" key="8">
    <source>
        <dbReference type="EMBL" id="ADD41393.1"/>
    </source>
</evidence>
<feature type="transmembrane region" description="Helical" evidence="6">
    <location>
        <begin position="232"/>
        <end position="256"/>
    </location>
</feature>
<feature type="transmembrane region" description="Helical" evidence="6">
    <location>
        <begin position="353"/>
        <end position="372"/>
    </location>
</feature>
<keyword evidence="4 6" id="KW-1133">Transmembrane helix</keyword>
<dbReference type="Gene3D" id="1.20.1250.20">
    <property type="entry name" value="MFS general substrate transporter like domains"/>
    <property type="match status" value="1"/>
</dbReference>
<evidence type="ECO:0000256" key="5">
    <source>
        <dbReference type="ARBA" id="ARBA00023136"/>
    </source>
</evidence>
<feature type="transmembrane region" description="Helical" evidence="6">
    <location>
        <begin position="99"/>
        <end position="121"/>
    </location>
</feature>
<sequence>MFRRLLPLAVATFAVTTDSLVIAGLLRPIADTLDVSVSTAGQLVSVFSLTFAIAAPVLGAATANLDRRTVLLLAIGVFVLGNVVAAVGTEFAIVMAARVISALGAALISSIAMATASALAPPDKQGRALALVTAGMTVATTMGVPLGTLIGGADWRITLWAVAGLGTLAGAGIWLGLPKVELPVAPLRDRLKPLGDPGILAILAVTLMILTSGYTLYTYIGVATDAATGGTASGLMAVLIAYGVGSILGNVISGFLTDRYRPVRVLLVGLVMLTAILAITPLVSAAGLFLTMAWATTWGISGWLTGLPQQHRLVTKAPESSAILLGLNASTLHLGIAIGGGIGGLILNWGNTVLLGLMSAAIVAIGLAITLVSTRGRVTEPEPVPASAD</sequence>
<evidence type="ECO:0000259" key="7">
    <source>
        <dbReference type="PROSITE" id="PS50850"/>
    </source>
</evidence>
<dbReference type="InterPro" id="IPR036259">
    <property type="entry name" value="MFS_trans_sf"/>
</dbReference>
<name>D3PXD0_STANL</name>
<dbReference type="InterPro" id="IPR011701">
    <property type="entry name" value="MFS"/>
</dbReference>
<dbReference type="RefSeq" id="WP_013016964.1">
    <property type="nucleotide sequence ID" value="NC_013947.1"/>
</dbReference>
<dbReference type="eggNOG" id="COG2814">
    <property type="taxonomic scope" value="Bacteria"/>
</dbReference>
<evidence type="ECO:0000256" key="6">
    <source>
        <dbReference type="SAM" id="Phobius"/>
    </source>
</evidence>
<keyword evidence="5 6" id="KW-0472">Membrane</keyword>
<dbReference type="STRING" id="446470.Snas_1693"/>
<evidence type="ECO:0000256" key="1">
    <source>
        <dbReference type="ARBA" id="ARBA00004651"/>
    </source>
</evidence>
<dbReference type="InterPro" id="IPR050189">
    <property type="entry name" value="MFS_Efflux_Transporters"/>
</dbReference>
<feature type="transmembrane region" description="Helical" evidence="6">
    <location>
        <begin position="263"/>
        <end position="280"/>
    </location>
</feature>
<feature type="transmembrane region" description="Helical" evidence="6">
    <location>
        <begin position="39"/>
        <end position="58"/>
    </location>
</feature>
<dbReference type="HOGENOM" id="CLU_001265_61_5_11"/>
<gene>
    <name evidence="8" type="ordered locus">Snas_1693</name>
</gene>
<dbReference type="Proteomes" id="UP000000844">
    <property type="component" value="Chromosome"/>
</dbReference>
<keyword evidence="3 6" id="KW-0812">Transmembrane</keyword>
<keyword evidence="2" id="KW-1003">Cell membrane</keyword>
<dbReference type="AlphaFoldDB" id="D3PXD0"/>
<evidence type="ECO:0000313" key="9">
    <source>
        <dbReference type="Proteomes" id="UP000000844"/>
    </source>
</evidence>
<reference evidence="8 9" key="1">
    <citation type="journal article" date="2009" name="Stand. Genomic Sci.">
        <title>Complete genome sequence of Stackebrandtia nassauensis type strain (LLR-40K-21).</title>
        <authorList>
            <person name="Munk C."/>
            <person name="Lapidus A."/>
            <person name="Copeland A."/>
            <person name="Jando M."/>
            <person name="Mayilraj S."/>
            <person name="Glavina Del Rio T."/>
            <person name="Nolan M."/>
            <person name="Chen F."/>
            <person name="Lucas S."/>
            <person name="Tice H."/>
            <person name="Cheng J.F."/>
            <person name="Han C."/>
            <person name="Detter J.C."/>
            <person name="Bruce D."/>
            <person name="Goodwin L."/>
            <person name="Chain P."/>
            <person name="Pitluck S."/>
            <person name="Goker M."/>
            <person name="Ovchinikova G."/>
            <person name="Pati A."/>
            <person name="Ivanova N."/>
            <person name="Mavromatis K."/>
            <person name="Chen A."/>
            <person name="Palaniappan K."/>
            <person name="Land M."/>
            <person name="Hauser L."/>
            <person name="Chang Y.J."/>
            <person name="Jeffries C.D."/>
            <person name="Bristow J."/>
            <person name="Eisen J.A."/>
            <person name="Markowitz V."/>
            <person name="Hugenholtz P."/>
            <person name="Kyrpides N.C."/>
            <person name="Klenk H.P."/>
        </authorList>
    </citation>
    <scope>NUCLEOTIDE SEQUENCE [LARGE SCALE GENOMIC DNA]</scope>
    <source>
        <strain evidence="9">DSM 44728 / CIP 108903 / NRRL B-16338 / NBRC 102104 / LLR-40K-21</strain>
    </source>
</reference>